<protein>
    <recommendedName>
        <fullName evidence="4">DNA-binding protein</fullName>
    </recommendedName>
</protein>
<comment type="caution">
    <text evidence="2">The sequence shown here is derived from an EMBL/GenBank/DDBJ whole genome shotgun (WGS) entry which is preliminary data.</text>
</comment>
<accession>A0ABV5TQ36</accession>
<sequence>MDRPERITIADAAARLRKPESTVRVWASRHHARKLLKRGKTAWYDWRDLATIARQLHLGEPVPATPEERDEIRSAVRAGAAA</sequence>
<keyword evidence="3" id="KW-1185">Reference proteome</keyword>
<evidence type="ECO:0000313" key="3">
    <source>
        <dbReference type="Proteomes" id="UP001589610"/>
    </source>
</evidence>
<dbReference type="EMBL" id="JBHMBS010000031">
    <property type="protein sequence ID" value="MFB9681244.1"/>
    <property type="molecule type" value="Genomic_DNA"/>
</dbReference>
<dbReference type="Proteomes" id="UP001589610">
    <property type="component" value="Unassembled WGS sequence"/>
</dbReference>
<reference evidence="2 3" key="1">
    <citation type="submission" date="2024-09" db="EMBL/GenBank/DDBJ databases">
        <authorList>
            <person name="Sun Q."/>
            <person name="Mori K."/>
        </authorList>
    </citation>
    <scope>NUCLEOTIDE SEQUENCE [LARGE SCALE GENOMIC DNA]</scope>
    <source>
        <strain evidence="2 3">JCM 3028</strain>
    </source>
</reference>
<evidence type="ECO:0008006" key="4">
    <source>
        <dbReference type="Google" id="ProtNLM"/>
    </source>
</evidence>
<proteinExistence type="predicted"/>
<name>A0ABV5TQ36_9ACTN</name>
<feature type="region of interest" description="Disordered" evidence="1">
    <location>
        <begin position="62"/>
        <end position="82"/>
    </location>
</feature>
<gene>
    <name evidence="2" type="ORF">ACFFRH_37690</name>
</gene>
<evidence type="ECO:0000256" key="1">
    <source>
        <dbReference type="SAM" id="MobiDB-lite"/>
    </source>
</evidence>
<organism evidence="2 3">
    <name type="scientific">Streptosporangium vulgare</name>
    <dbReference type="NCBI Taxonomy" id="46190"/>
    <lineage>
        <taxon>Bacteria</taxon>
        <taxon>Bacillati</taxon>
        <taxon>Actinomycetota</taxon>
        <taxon>Actinomycetes</taxon>
        <taxon>Streptosporangiales</taxon>
        <taxon>Streptosporangiaceae</taxon>
        <taxon>Streptosporangium</taxon>
    </lineage>
</organism>
<evidence type="ECO:0000313" key="2">
    <source>
        <dbReference type="EMBL" id="MFB9681244.1"/>
    </source>
</evidence>
<dbReference type="RefSeq" id="WP_344747690.1">
    <property type="nucleotide sequence ID" value="NZ_BAAAWW010000136.1"/>
</dbReference>